<organism evidence="4 5">
    <name type="scientific">Turnera subulata</name>
    <dbReference type="NCBI Taxonomy" id="218843"/>
    <lineage>
        <taxon>Eukaryota</taxon>
        <taxon>Viridiplantae</taxon>
        <taxon>Streptophyta</taxon>
        <taxon>Embryophyta</taxon>
        <taxon>Tracheophyta</taxon>
        <taxon>Spermatophyta</taxon>
        <taxon>Magnoliopsida</taxon>
        <taxon>eudicotyledons</taxon>
        <taxon>Gunneridae</taxon>
        <taxon>Pentapetalae</taxon>
        <taxon>rosids</taxon>
        <taxon>fabids</taxon>
        <taxon>Malpighiales</taxon>
        <taxon>Passifloraceae</taxon>
        <taxon>Turnera</taxon>
    </lineage>
</organism>
<feature type="domain" description="WW" evidence="3">
    <location>
        <begin position="203"/>
        <end position="237"/>
    </location>
</feature>
<accession>A0A9Q0FC26</accession>
<dbReference type="CDD" id="cd00201">
    <property type="entry name" value="WW"/>
    <property type="match status" value="1"/>
</dbReference>
<feature type="compositionally biased region" description="Polar residues" evidence="2">
    <location>
        <begin position="840"/>
        <end position="853"/>
    </location>
</feature>
<feature type="coiled-coil region" evidence="1">
    <location>
        <begin position="757"/>
        <end position="795"/>
    </location>
</feature>
<keyword evidence="5" id="KW-1185">Reference proteome</keyword>
<reference evidence="4" key="2">
    <citation type="journal article" date="2023" name="Plants (Basel)">
        <title>Annotation of the Turnera subulata (Passifloraceae) Draft Genome Reveals the S-Locus Evolved after the Divergence of Turneroideae from Passifloroideae in a Stepwise Manner.</title>
        <authorList>
            <person name="Henning P.M."/>
            <person name="Roalson E.H."/>
            <person name="Mir W."/>
            <person name="McCubbin A.G."/>
            <person name="Shore J.S."/>
        </authorList>
    </citation>
    <scope>NUCLEOTIDE SEQUENCE</scope>
    <source>
        <strain evidence="4">F60SS</strain>
    </source>
</reference>
<dbReference type="InterPro" id="IPR036020">
    <property type="entry name" value="WW_dom_sf"/>
</dbReference>
<feature type="region of interest" description="Disordered" evidence="2">
    <location>
        <begin position="438"/>
        <end position="457"/>
    </location>
</feature>
<protein>
    <recommendedName>
        <fullName evidence="3">WW domain-containing protein</fullName>
    </recommendedName>
</protein>
<evidence type="ECO:0000256" key="2">
    <source>
        <dbReference type="SAM" id="MobiDB-lite"/>
    </source>
</evidence>
<dbReference type="SMART" id="SM00456">
    <property type="entry name" value="WW"/>
    <property type="match status" value="1"/>
</dbReference>
<feature type="compositionally biased region" description="Low complexity" evidence="2">
    <location>
        <begin position="55"/>
        <end position="64"/>
    </location>
</feature>
<proteinExistence type="predicted"/>
<dbReference type="AlphaFoldDB" id="A0A9Q0FC26"/>
<dbReference type="Pfam" id="PF00397">
    <property type="entry name" value="WW"/>
    <property type="match status" value="1"/>
</dbReference>
<feature type="region of interest" description="Disordered" evidence="2">
    <location>
        <begin position="489"/>
        <end position="509"/>
    </location>
</feature>
<evidence type="ECO:0000313" key="5">
    <source>
        <dbReference type="Proteomes" id="UP001141552"/>
    </source>
</evidence>
<dbReference type="PROSITE" id="PS01159">
    <property type="entry name" value="WW_DOMAIN_1"/>
    <property type="match status" value="1"/>
</dbReference>
<sequence length="886" mass="97073">MGKRKERRLAAMSNAGRRVKLDLFAEPSGDLGGSSVHDEVGGELDPTQSAGLPESPSSSGGFRPFSSKGLCREGMSFGGMLCCLPPSIVNSNRTLFCYLDNIVMTNWMTNQVNQLTRLSKIICHRVPHSEGKSVESNAVEDNSTQTFQQREMERASSPVGALQSLEDVNSREDLGMHSVDTSSEMISAEQVPASGISDARDLGDMSFGWRLVMHEESNRYYYWNIETGETSWEVPDVLAQTVQSTSDYRSTVTEHAETAPVGTHESTSYMGVDLGTSSDALTKNGSTCSDLVHQSKGVDQNGPQMDVFSQQDQDGLVEDKLCRNDVGQSGLPSNTSPVNDAAAVSGYISGALAMDVDKRGKELPNGLMKQCECLLERVKSLKGSLSSYGSSLLPYWTYSETQLKQLEDAINSEIYQLAVSAQMDDDVKVVIDSSCKEREESEENLGHKSEADAPISVRESVSPVSTYDEHITNNETVSGDDLYTQQLASTGSHTRQMESEARSSEELYATDHVKPEFHSGDVDMDVDMEVEDEVPVAFTTLRDTSGSMEFGAVEPLGQKHPPSDYSSFMSGEASSIPPPPEEEWIPPPPPDNEPSLMQVRGLFPMQHCTMSLFPIRMWNLLQSLLTHQNRFHTILFRMDHCLLCLFNIESGVVSYDALALEKMGTADGSIPAAPDVKLNVSAVAVATDTRSVEFPSTSTTIEAPPTTSTESSVTAPSTNAVASSAAILAPLTASKVQSKVLRSKKRTVAAAPSLRSNKKVSSLVDKWKAAKEELKEDEEHERESAYDMLEKKRQREIEEWRAKQIASGEAKDNANFQPLGGDWRERVKRKRAEAAKEASRTSPEASAIENPQQPDLVEFSKGLPPGWQIENESLPYNDGSTREIHL</sequence>
<comment type="caution">
    <text evidence="4">The sequence shown here is derived from an EMBL/GenBank/DDBJ whole genome shotgun (WGS) entry which is preliminary data.</text>
</comment>
<dbReference type="OrthoDB" id="2367685at2759"/>
<dbReference type="SUPFAM" id="SSF51045">
    <property type="entry name" value="WW domain"/>
    <property type="match status" value="1"/>
</dbReference>
<keyword evidence="1" id="KW-0175">Coiled coil</keyword>
<feature type="region of interest" description="Disordered" evidence="2">
    <location>
        <begin position="694"/>
        <end position="716"/>
    </location>
</feature>
<dbReference type="PANTHER" id="PTHR47852:SF2">
    <property type="entry name" value="WW DOMAIN-CONTAINING PROTEIN"/>
    <property type="match status" value="1"/>
</dbReference>
<evidence type="ECO:0000256" key="1">
    <source>
        <dbReference type="SAM" id="Coils"/>
    </source>
</evidence>
<dbReference type="Proteomes" id="UP001141552">
    <property type="component" value="Unassembled WGS sequence"/>
</dbReference>
<feature type="compositionally biased region" description="Basic and acidic residues" evidence="2">
    <location>
        <begin position="438"/>
        <end position="451"/>
    </location>
</feature>
<evidence type="ECO:0000259" key="3">
    <source>
        <dbReference type="PROSITE" id="PS50020"/>
    </source>
</evidence>
<dbReference type="InterPro" id="IPR001202">
    <property type="entry name" value="WW_dom"/>
</dbReference>
<dbReference type="EMBL" id="JAKUCV010006081">
    <property type="protein sequence ID" value="KAJ4828773.1"/>
    <property type="molecule type" value="Genomic_DNA"/>
</dbReference>
<dbReference type="PANTHER" id="PTHR47852">
    <property type="entry name" value="OS06G0298400 PROTEIN"/>
    <property type="match status" value="1"/>
</dbReference>
<feature type="compositionally biased region" description="Polar residues" evidence="2">
    <location>
        <begin position="564"/>
        <end position="573"/>
    </location>
</feature>
<dbReference type="PROSITE" id="PS50020">
    <property type="entry name" value="WW_DOMAIN_2"/>
    <property type="match status" value="1"/>
</dbReference>
<feature type="region of interest" description="Disordered" evidence="2">
    <location>
        <begin position="811"/>
        <end position="886"/>
    </location>
</feature>
<reference evidence="4" key="1">
    <citation type="submission" date="2022-02" db="EMBL/GenBank/DDBJ databases">
        <authorList>
            <person name="Henning P.M."/>
            <person name="McCubbin A.G."/>
            <person name="Shore J.S."/>
        </authorList>
    </citation>
    <scope>NUCLEOTIDE SEQUENCE</scope>
    <source>
        <strain evidence="4">F60SS</strain>
        <tissue evidence="4">Leaves</tissue>
    </source>
</reference>
<name>A0A9Q0FC26_9ROSI</name>
<dbReference type="Gene3D" id="2.20.70.10">
    <property type="match status" value="1"/>
</dbReference>
<feature type="compositionally biased region" description="Basic and acidic residues" evidence="2">
    <location>
        <begin position="495"/>
        <end position="509"/>
    </location>
</feature>
<feature type="region of interest" description="Disordered" evidence="2">
    <location>
        <begin position="552"/>
        <end position="582"/>
    </location>
</feature>
<feature type="region of interest" description="Disordered" evidence="2">
    <location>
        <begin position="29"/>
        <end position="64"/>
    </location>
</feature>
<evidence type="ECO:0000313" key="4">
    <source>
        <dbReference type="EMBL" id="KAJ4828773.1"/>
    </source>
</evidence>
<gene>
    <name evidence="4" type="ORF">Tsubulata_023749</name>
</gene>